<dbReference type="Pfam" id="PF13364">
    <property type="entry name" value="BetaGal_ABD2"/>
    <property type="match status" value="1"/>
</dbReference>
<feature type="domain" description="Sialate O-acetylesterase" evidence="4">
    <location>
        <begin position="404"/>
        <end position="530"/>
    </location>
</feature>
<organism evidence="6 7">
    <name type="scientific">Luteimonas salinilitoris</name>
    <dbReference type="NCBI Taxonomy" id="3237697"/>
    <lineage>
        <taxon>Bacteria</taxon>
        <taxon>Pseudomonadati</taxon>
        <taxon>Pseudomonadota</taxon>
        <taxon>Gammaproteobacteria</taxon>
        <taxon>Lysobacterales</taxon>
        <taxon>Lysobacteraceae</taxon>
        <taxon>Luteimonas</taxon>
    </lineage>
</organism>
<dbReference type="Gene3D" id="2.60.40.10">
    <property type="entry name" value="Immunoglobulins"/>
    <property type="match status" value="1"/>
</dbReference>
<dbReference type="InterPro" id="IPR039329">
    <property type="entry name" value="SIAE"/>
</dbReference>
<dbReference type="PANTHER" id="PTHR22901">
    <property type="entry name" value="SIALATE O-ACETYLESTERASE"/>
    <property type="match status" value="1"/>
</dbReference>
<dbReference type="SUPFAM" id="SSF49785">
    <property type="entry name" value="Galactose-binding domain-like"/>
    <property type="match status" value="1"/>
</dbReference>
<keyword evidence="7" id="KW-1185">Reference proteome</keyword>
<feature type="chain" id="PRO_5045336095" evidence="3">
    <location>
        <begin position="23"/>
        <end position="645"/>
    </location>
</feature>
<keyword evidence="2" id="KW-0326">Glycosidase</keyword>
<gene>
    <name evidence="6" type="ORF">AB6713_18910</name>
</gene>
<dbReference type="EMBL" id="JBFWIC010000044">
    <property type="protein sequence ID" value="MEZ0476662.1"/>
    <property type="molecule type" value="Genomic_DNA"/>
</dbReference>
<dbReference type="InterPro" id="IPR013783">
    <property type="entry name" value="Ig-like_fold"/>
</dbReference>
<sequence>MKRRLNWILLLSLMVSAAQAQAQLELPLLFSDGAVLQRDRPLPVWGWAEPGTAVRVAFDGRQAEAVADADGRWSAVLPAHAAGGPFEITVTAGDETVTVRDVLVGDVWLASGQSNMEWPLLQTDGAEAEIARADDPLIRHFKVPKSWAETPQARLAGGAWAAASPQTVADFSAVGYHFARELRAATGVPVGIIDSSWGGSAIEAWMDADMLGLDAAALAEKMRGKRAADAEVEAHTRGLIARWPEIVAGGIEFSVDELDTADWAGIEVPAIWESQGYAGMDGEAWYRTTFELSADEAAAGVTLGLGQIDDTDRTWVNGRAVGGMENGWSTPREYPVPVAALRAGANTLAVRVTDTGGGGGIAGSADQLYVAPAGGARRPLTGEWKFRTTAVTVSLQDDKNQIDTLLYNAMIRPLQPYPLRGAIWYQGETNAWPEGAYRYREQFADMIRGWRGDWNAPELPFLWAQLANFVSDGDRTDADGRVLESPWAVLRESQTATLALPATAQAVTIDVGDAHDIHPRDKQTVGHRLALAARHVAYGEELVFSGPVYRAVAIEGDRAVLRFDLQGSSLAVRGGGDAVSGFEIAGADRVFHPAQARIAGDTVVVRSDAVPVPAAVRYAWSDNPEDADLANREGLPASPFRTAEW</sequence>
<feature type="domain" description="Beta-galactosidase jelly roll" evidence="5">
    <location>
        <begin position="277"/>
        <end position="356"/>
    </location>
</feature>
<dbReference type="InterPro" id="IPR036514">
    <property type="entry name" value="SGNH_hydro_sf"/>
</dbReference>
<proteinExistence type="predicted"/>
<protein>
    <submittedName>
        <fullName evidence="6">Sialate O-acetylesterase</fullName>
    </submittedName>
</protein>
<reference evidence="6 7" key="1">
    <citation type="submission" date="2024-07" db="EMBL/GenBank/DDBJ databases">
        <title>Luteimonas salilacus sp. nov., isolated from the shore soil of Salt Lake in Tibet of China.</title>
        <authorList>
            <person name="Zhang X."/>
            <person name="Li A."/>
        </authorList>
    </citation>
    <scope>NUCLEOTIDE SEQUENCE [LARGE SCALE GENOMIC DNA]</scope>
    <source>
        <strain evidence="6 7">B3-2-R+30</strain>
    </source>
</reference>
<dbReference type="Proteomes" id="UP001566331">
    <property type="component" value="Unassembled WGS sequence"/>
</dbReference>
<dbReference type="SUPFAM" id="SSF52266">
    <property type="entry name" value="SGNH hydrolase"/>
    <property type="match status" value="1"/>
</dbReference>
<name>A0ABV4HV73_9GAMM</name>
<feature type="signal peptide" evidence="3">
    <location>
        <begin position="1"/>
        <end position="22"/>
    </location>
</feature>
<dbReference type="RefSeq" id="WP_370565758.1">
    <property type="nucleotide sequence ID" value="NZ_JBFWIB010000025.1"/>
</dbReference>
<evidence type="ECO:0000256" key="2">
    <source>
        <dbReference type="ARBA" id="ARBA00023295"/>
    </source>
</evidence>
<keyword evidence="1" id="KW-0378">Hydrolase</keyword>
<keyword evidence="3" id="KW-0732">Signal</keyword>
<evidence type="ECO:0000256" key="1">
    <source>
        <dbReference type="ARBA" id="ARBA00022801"/>
    </source>
</evidence>
<comment type="caution">
    <text evidence="6">The sequence shown here is derived from an EMBL/GenBank/DDBJ whole genome shotgun (WGS) entry which is preliminary data.</text>
</comment>
<evidence type="ECO:0000256" key="3">
    <source>
        <dbReference type="SAM" id="SignalP"/>
    </source>
</evidence>
<dbReference type="Gene3D" id="3.40.50.1110">
    <property type="entry name" value="SGNH hydrolase"/>
    <property type="match status" value="2"/>
</dbReference>
<dbReference type="InterPro" id="IPR008979">
    <property type="entry name" value="Galactose-bd-like_sf"/>
</dbReference>
<dbReference type="InterPro" id="IPR005181">
    <property type="entry name" value="SASA"/>
</dbReference>
<evidence type="ECO:0000313" key="7">
    <source>
        <dbReference type="Proteomes" id="UP001566331"/>
    </source>
</evidence>
<evidence type="ECO:0000259" key="4">
    <source>
        <dbReference type="Pfam" id="PF03629"/>
    </source>
</evidence>
<evidence type="ECO:0000259" key="5">
    <source>
        <dbReference type="Pfam" id="PF13364"/>
    </source>
</evidence>
<evidence type="ECO:0000313" key="6">
    <source>
        <dbReference type="EMBL" id="MEZ0476662.1"/>
    </source>
</evidence>
<dbReference type="InterPro" id="IPR025300">
    <property type="entry name" value="BetaGal_jelly_roll_dom"/>
</dbReference>
<dbReference type="PANTHER" id="PTHR22901:SF0">
    <property type="entry name" value="SIALATE O-ACETYLESTERASE"/>
    <property type="match status" value="1"/>
</dbReference>
<accession>A0ABV4HV73</accession>
<dbReference type="Pfam" id="PF03629">
    <property type="entry name" value="SASA"/>
    <property type="match status" value="2"/>
</dbReference>
<feature type="domain" description="Sialate O-acetylesterase" evidence="4">
    <location>
        <begin position="105"/>
        <end position="208"/>
    </location>
</feature>